<reference evidence="2" key="1">
    <citation type="submission" date="2016-11" db="UniProtKB">
        <authorList>
            <consortium name="WormBaseParasite"/>
        </authorList>
    </citation>
    <scope>IDENTIFICATION</scope>
    <source>
        <strain evidence="2">KR3021</strain>
    </source>
</reference>
<sequence>MIRSLAVFCMFVILLNATEAAPITTTLDQHTWETKFSPSTYCFNKRSHHCHASLSAYILCNNNFFNHYGGATKPKKEVVAATKEKTKEISAEKNKPPLNKGDNVGDKTLPKGACLPPPVTPGKNIKEKQLSFKTIEINFVGLKETLNAAAPTQSKDQKAAVI</sequence>
<organism evidence="1 2">
    <name type="scientific">Rhabditophanes sp. KR3021</name>
    <dbReference type="NCBI Taxonomy" id="114890"/>
    <lineage>
        <taxon>Eukaryota</taxon>
        <taxon>Metazoa</taxon>
        <taxon>Ecdysozoa</taxon>
        <taxon>Nematoda</taxon>
        <taxon>Chromadorea</taxon>
        <taxon>Rhabditida</taxon>
        <taxon>Tylenchina</taxon>
        <taxon>Panagrolaimomorpha</taxon>
        <taxon>Strongyloidoidea</taxon>
        <taxon>Alloionematidae</taxon>
        <taxon>Rhabditophanes</taxon>
    </lineage>
</organism>
<protein>
    <submittedName>
        <fullName evidence="2">Secreted protein</fullName>
    </submittedName>
</protein>
<dbReference type="Proteomes" id="UP000095286">
    <property type="component" value="Unplaced"/>
</dbReference>
<evidence type="ECO:0000313" key="1">
    <source>
        <dbReference type="Proteomes" id="UP000095286"/>
    </source>
</evidence>
<evidence type="ECO:0000313" key="2">
    <source>
        <dbReference type="WBParaSite" id="RSKR_0000236933.1"/>
    </source>
</evidence>
<dbReference type="WBParaSite" id="RSKR_0000236933.1">
    <property type="protein sequence ID" value="RSKR_0000236933.1"/>
    <property type="gene ID" value="RSKR_0000236933"/>
</dbReference>
<accession>A0AC35TN52</accession>
<name>A0AC35TN52_9BILA</name>
<proteinExistence type="predicted"/>